<feature type="domain" description="Lytic transglycosylase MltA" evidence="6">
    <location>
        <begin position="152"/>
        <end position="300"/>
    </location>
</feature>
<organism evidence="7 8">
    <name type="scientific">Glycocaulis abyssi</name>
    <dbReference type="NCBI Taxonomy" id="1433403"/>
    <lineage>
        <taxon>Bacteria</taxon>
        <taxon>Pseudomonadati</taxon>
        <taxon>Pseudomonadota</taxon>
        <taxon>Alphaproteobacteria</taxon>
        <taxon>Maricaulales</taxon>
        <taxon>Maricaulaceae</taxon>
        <taxon>Glycocaulis</taxon>
    </lineage>
</organism>
<dbReference type="Gene3D" id="2.40.240.50">
    <property type="entry name" value="Barwin-like endoglucanases"/>
    <property type="match status" value="1"/>
</dbReference>
<evidence type="ECO:0000256" key="5">
    <source>
        <dbReference type="ARBA" id="ARBA00030918"/>
    </source>
</evidence>
<gene>
    <name evidence="7" type="ORF">ACFPB0_11995</name>
</gene>
<keyword evidence="8" id="KW-1185">Reference proteome</keyword>
<proteinExistence type="predicted"/>
<dbReference type="SMART" id="SM00925">
    <property type="entry name" value="MltA"/>
    <property type="match status" value="1"/>
</dbReference>
<name>A0ABV9NE94_9PROT</name>
<dbReference type="EMBL" id="JBHSGQ010000006">
    <property type="protein sequence ID" value="MFC4726015.1"/>
    <property type="molecule type" value="Genomic_DNA"/>
</dbReference>
<comment type="caution">
    <text evidence="7">The sequence shown here is derived from an EMBL/GenBank/DDBJ whole genome shotgun (WGS) entry which is preliminary data.</text>
</comment>
<evidence type="ECO:0000256" key="1">
    <source>
        <dbReference type="ARBA" id="ARBA00001420"/>
    </source>
</evidence>
<dbReference type="PANTHER" id="PTHR30124">
    <property type="entry name" value="MEMBRANE-BOUND LYTIC MUREIN TRANSGLYCOSYLASE A"/>
    <property type="match status" value="1"/>
</dbReference>
<evidence type="ECO:0000313" key="7">
    <source>
        <dbReference type="EMBL" id="MFC4726015.1"/>
    </source>
</evidence>
<dbReference type="CDD" id="cd14668">
    <property type="entry name" value="mlta_B"/>
    <property type="match status" value="1"/>
</dbReference>
<dbReference type="Pfam" id="PF03562">
    <property type="entry name" value="MltA"/>
    <property type="match status" value="1"/>
</dbReference>
<dbReference type="SUPFAM" id="SSF50685">
    <property type="entry name" value="Barwin-like endoglucanases"/>
    <property type="match status" value="1"/>
</dbReference>
<dbReference type="Gene3D" id="2.40.40.10">
    <property type="entry name" value="RlpA-like domain"/>
    <property type="match status" value="1"/>
</dbReference>
<evidence type="ECO:0000313" key="8">
    <source>
        <dbReference type="Proteomes" id="UP001596024"/>
    </source>
</evidence>
<dbReference type="PIRSF" id="PIRSF019422">
    <property type="entry name" value="MltA"/>
    <property type="match status" value="1"/>
</dbReference>
<accession>A0ABV9NE94</accession>
<dbReference type="InterPro" id="IPR005300">
    <property type="entry name" value="MltA_B"/>
</dbReference>
<dbReference type="Proteomes" id="UP001596024">
    <property type="component" value="Unassembled WGS sequence"/>
</dbReference>
<dbReference type="PANTHER" id="PTHR30124:SF0">
    <property type="entry name" value="MEMBRANE-BOUND LYTIC MUREIN TRANSGLYCOSYLASE A"/>
    <property type="match status" value="1"/>
</dbReference>
<sequence length="408" mass="43816">MSRATTPTGGFPLYARPDALLALCLTLVISACASVPDGPGTAPQPPAVSSLDLRPLSGFGALEGWSRHDASAALRSFGQSCEAIQRRPADRPLNERAPYAGRAGDWHAVCDEALTLIARGATPQMARSFFEARFAPVSVGGEGRLTGYYEPMVQARHYPDNEFSMAIRARPGVAPRGDMSQLIAGLDANRFGGADEARPRAEIEAMNIGVPLAWGRPIDVFFMQIQGSGRLVFDDGSQRRAAFAAHNGHPYVSIGRLLLDRGELPPGQASKHHIENWLVRNGPSAWTPLFNENPRYVFFDLQEIADANTGPMGSQGVPLTPMASLAVDPAFHAWGMPVFIDGEVSGQGRWQGLVIAQDAGGAITGPVRGDLFFGWGDEAGQTAGRQNSFARWHLLLPNALAARLRRTS</sequence>
<dbReference type="PROSITE" id="PS51257">
    <property type="entry name" value="PROKAR_LIPOPROTEIN"/>
    <property type="match status" value="1"/>
</dbReference>
<evidence type="ECO:0000256" key="4">
    <source>
        <dbReference type="ARBA" id="ARBA00023316"/>
    </source>
</evidence>
<keyword evidence="3" id="KW-0456">Lyase</keyword>
<comment type="catalytic activity">
    <reaction evidence="1">
        <text>Exolytic cleavage of the (1-&gt;4)-beta-glycosidic linkage between N-acetylmuramic acid (MurNAc) and N-acetylglucosamine (GlcNAc) residues in peptidoglycan, from either the reducing or the non-reducing ends of the peptidoglycan chains, with concomitant formation of a 1,6-anhydrobond in the MurNAc residue.</text>
        <dbReference type="EC" id="4.2.2.n1"/>
    </reaction>
</comment>
<keyword evidence="4" id="KW-0961">Cell wall biogenesis/degradation</keyword>
<evidence type="ECO:0000256" key="3">
    <source>
        <dbReference type="ARBA" id="ARBA00023239"/>
    </source>
</evidence>
<dbReference type="EC" id="4.2.2.n1" evidence="2"/>
<evidence type="ECO:0000259" key="6">
    <source>
        <dbReference type="SMART" id="SM00925"/>
    </source>
</evidence>
<dbReference type="Pfam" id="PF06725">
    <property type="entry name" value="3D"/>
    <property type="match status" value="1"/>
</dbReference>
<dbReference type="RefSeq" id="WP_371392952.1">
    <property type="nucleotide sequence ID" value="NZ_CP163421.1"/>
</dbReference>
<dbReference type="InterPro" id="IPR010611">
    <property type="entry name" value="3D_dom"/>
</dbReference>
<protein>
    <recommendedName>
        <fullName evidence="2">peptidoglycan lytic exotransglycosylase</fullName>
        <ecNumber evidence="2">4.2.2.n1</ecNumber>
    </recommendedName>
    <alternativeName>
        <fullName evidence="5">Murein hydrolase A</fullName>
    </alternativeName>
</protein>
<reference evidence="8" key="1">
    <citation type="journal article" date="2019" name="Int. J. Syst. Evol. Microbiol.">
        <title>The Global Catalogue of Microorganisms (GCM) 10K type strain sequencing project: providing services to taxonomists for standard genome sequencing and annotation.</title>
        <authorList>
            <consortium name="The Broad Institute Genomics Platform"/>
            <consortium name="The Broad Institute Genome Sequencing Center for Infectious Disease"/>
            <person name="Wu L."/>
            <person name="Ma J."/>
        </authorList>
    </citation>
    <scope>NUCLEOTIDE SEQUENCE [LARGE SCALE GENOMIC DNA]</scope>
    <source>
        <strain evidence="8">CCUG 62981</strain>
    </source>
</reference>
<evidence type="ECO:0000256" key="2">
    <source>
        <dbReference type="ARBA" id="ARBA00012587"/>
    </source>
</evidence>
<dbReference type="InterPro" id="IPR026044">
    <property type="entry name" value="MltA"/>
</dbReference>
<dbReference type="CDD" id="cd14485">
    <property type="entry name" value="mltA_like_LT_A"/>
    <property type="match status" value="1"/>
</dbReference>
<dbReference type="InterPro" id="IPR036908">
    <property type="entry name" value="RlpA-like_sf"/>
</dbReference>